<sequence>MVLHRVIVTNDMDYQSKSEDKKPTDDAIGSGINNEDCLEIKVKHSWVEGPCHMLFQLQLLRLQRKAVVDAVLPTVQCSALVLQ</sequence>
<organism evidence="1 2">
    <name type="scientific">Phrynocephalus forsythii</name>
    <dbReference type="NCBI Taxonomy" id="171643"/>
    <lineage>
        <taxon>Eukaryota</taxon>
        <taxon>Metazoa</taxon>
        <taxon>Chordata</taxon>
        <taxon>Craniata</taxon>
        <taxon>Vertebrata</taxon>
        <taxon>Euteleostomi</taxon>
        <taxon>Lepidosauria</taxon>
        <taxon>Squamata</taxon>
        <taxon>Bifurcata</taxon>
        <taxon>Unidentata</taxon>
        <taxon>Episquamata</taxon>
        <taxon>Toxicofera</taxon>
        <taxon>Iguania</taxon>
        <taxon>Acrodonta</taxon>
        <taxon>Agamidae</taxon>
        <taxon>Agaminae</taxon>
        <taxon>Phrynocephalus</taxon>
    </lineage>
</organism>
<comment type="caution">
    <text evidence="1">The sequence shown here is derived from an EMBL/GenBank/DDBJ whole genome shotgun (WGS) entry which is preliminary data.</text>
</comment>
<evidence type="ECO:0000313" key="2">
    <source>
        <dbReference type="Proteomes" id="UP001142489"/>
    </source>
</evidence>
<proteinExistence type="predicted"/>
<accession>A0A9Q1B444</accession>
<reference evidence="1" key="1">
    <citation type="journal article" date="2023" name="DNA Res.">
        <title>Chromosome-level genome assembly of Phrynocephalus forsythii using third-generation DNA sequencing and Hi-C analysis.</title>
        <authorList>
            <person name="Qi Y."/>
            <person name="Zhao W."/>
            <person name="Zhao Y."/>
            <person name="Niu C."/>
            <person name="Cao S."/>
            <person name="Zhang Y."/>
        </authorList>
    </citation>
    <scope>NUCLEOTIDE SEQUENCE</scope>
    <source>
        <tissue evidence="1">Muscle</tissue>
    </source>
</reference>
<gene>
    <name evidence="1" type="ORF">JRQ81_013524</name>
</gene>
<dbReference type="EMBL" id="JAPFRF010000004">
    <property type="protein sequence ID" value="KAJ7335583.1"/>
    <property type="molecule type" value="Genomic_DNA"/>
</dbReference>
<name>A0A9Q1B444_9SAUR</name>
<protein>
    <submittedName>
        <fullName evidence="1">Uncharacterized protein</fullName>
    </submittedName>
</protein>
<dbReference type="Proteomes" id="UP001142489">
    <property type="component" value="Unassembled WGS sequence"/>
</dbReference>
<dbReference type="AlphaFoldDB" id="A0A9Q1B444"/>
<keyword evidence="2" id="KW-1185">Reference proteome</keyword>
<evidence type="ECO:0000313" key="1">
    <source>
        <dbReference type="EMBL" id="KAJ7335583.1"/>
    </source>
</evidence>